<dbReference type="EMBL" id="QLNQ01000030">
    <property type="protein sequence ID" value="RCK54442.1"/>
    <property type="molecule type" value="Genomic_DNA"/>
</dbReference>
<dbReference type="Gene3D" id="1.20.1270.10">
    <property type="match status" value="1"/>
</dbReference>
<name>A0A367XNW1_9ASCO</name>
<proteinExistence type="predicted"/>
<keyword evidence="3" id="KW-0547">Nucleotide-binding</keyword>
<dbReference type="OrthoDB" id="10262720at2759"/>
<dbReference type="SUPFAM" id="SSF53067">
    <property type="entry name" value="Actin-like ATPase domain"/>
    <property type="match status" value="2"/>
</dbReference>
<dbReference type="PROSITE" id="PS01036">
    <property type="entry name" value="HSP70_3"/>
    <property type="match status" value="1"/>
</dbReference>
<accession>A0A367XNW1</accession>
<keyword evidence="9" id="KW-0346">Stress response</keyword>
<dbReference type="Gene3D" id="3.90.640.10">
    <property type="entry name" value="Actin, Chain A, domain 4"/>
    <property type="match status" value="1"/>
</dbReference>
<dbReference type="InterPro" id="IPR043129">
    <property type="entry name" value="ATPase_NBD"/>
</dbReference>
<dbReference type="InterPro" id="IPR018181">
    <property type="entry name" value="Heat_shock_70_CS"/>
</dbReference>
<dbReference type="PANTHER" id="PTHR45639">
    <property type="entry name" value="HSC70CB, ISOFORM G-RELATED"/>
    <property type="match status" value="1"/>
</dbReference>
<protein>
    <submittedName>
        <fullName evidence="9">Heat shock protein 70 LHS1</fullName>
    </submittedName>
</protein>
<comment type="caution">
    <text evidence="9">The sequence shown here is derived from an EMBL/GenBank/DDBJ whole genome shotgun (WGS) entry which is preliminary data.</text>
</comment>
<dbReference type="Gene3D" id="3.30.30.30">
    <property type="match status" value="1"/>
</dbReference>
<dbReference type="STRING" id="5486.A0A367XNW1"/>
<evidence type="ECO:0000256" key="6">
    <source>
        <dbReference type="SAM" id="Coils"/>
    </source>
</evidence>
<dbReference type="PRINTS" id="PR00301">
    <property type="entry name" value="HEATSHOCK70"/>
</dbReference>
<feature type="region of interest" description="Disordered" evidence="7">
    <location>
        <begin position="548"/>
        <end position="595"/>
    </location>
</feature>
<dbReference type="GO" id="GO:0140662">
    <property type="term" value="F:ATP-dependent protein folding chaperone"/>
    <property type="evidence" value="ECO:0007669"/>
    <property type="project" value="InterPro"/>
</dbReference>
<evidence type="ECO:0000256" key="8">
    <source>
        <dbReference type="SAM" id="SignalP"/>
    </source>
</evidence>
<evidence type="ECO:0000256" key="1">
    <source>
        <dbReference type="ARBA" id="ARBA00004319"/>
    </source>
</evidence>
<feature type="compositionally biased region" description="Acidic residues" evidence="7">
    <location>
        <begin position="550"/>
        <end position="570"/>
    </location>
</feature>
<sequence length="944" mass="106024">MKCLLFISFIIATVSAAILGIDYGQQLTKAVLLAPGVPFEIVLTDEGKRKDLSGICLRKIGKNDLERVYGSQMGSLTTRFPGSCILDLKQLLGKSIDDPEVTKFVKEHYVKLIPDESRNGIKFDLGFDNSTLEFSVEEILAMQLNDIKNRALAHLEENPQAAVLVEDVAVAIPPFASQATRQAYLDSLQLGNFSNVLGLVEEGTSVALNYISNKKLDQEEYDNVKHYYLVYDVGAGYTTATLFSLTPKTIGQLVLEIESIGADESFGGRTLTNSIYSLVLEKFLNHFGLEESDVTDKIAAKLNDIAERAKIILSVNNEYHTTLESIYDDKDFKVLVTRQEFEDVNSDLMEHISNPVLKALAEAGLKVEDIESVILNGGSTRVPFVQKHIASLVGDRISKSVNTDESAALGTTLRGLKWKTNSVNSKDIALVEKNHHNFEIGVNGQDEQILVFPKHSSVGNTTKVNLGKLENDDLSISLYEDGQLFKTFTFDDIANRAKKLSCKSKEDKEVVVKLELDDNKMFDLIGIELACSAEEEKSFLGKLLNKNNGEAEEDAPAEEEAKEDADNEEGEAGKSSNDTESTKPTSKSTKKAKPAKTVYVPIPKATYPHIKPIGRMAKRTLFDKLAYLNAQDEIKIATDQTKNVLEANCYQLREFLEENEAVLSREMNSEDIEAVSQYISDLIEWLDFESDDSSIEELKSKVEEVDNKASELKRIIEVTNADLTQAGMKKLYDDSSKLIMTIQTSMLQFGTKISEMRAKYEEAGLDFDKENERIKQKLVTKGEDRMVSFDRALKEYKEVITAMGKILEYDSKEFAKLTKSDLYSYHEKLAKGVSEMLGDIISIETVHLERMEMFESQYKKLLERKKQQEFRKQLREAQKAAKEEAKEDEEEQIEIFEEDDEEVPVESSSTAQESQTSEPIAEDDEDVGYQEEGEEDEEIEHDEL</sequence>
<dbReference type="GO" id="GO:0030968">
    <property type="term" value="P:endoplasmic reticulum unfolded protein response"/>
    <property type="evidence" value="ECO:0007669"/>
    <property type="project" value="TreeGrafter"/>
</dbReference>
<keyword evidence="4" id="KW-0067">ATP-binding</keyword>
<dbReference type="CDD" id="cd10230">
    <property type="entry name" value="ASKHA_NBD_HSP70_HYOU1"/>
    <property type="match status" value="1"/>
</dbReference>
<evidence type="ECO:0000256" key="3">
    <source>
        <dbReference type="ARBA" id="ARBA00022741"/>
    </source>
</evidence>
<gene>
    <name evidence="9" type="primary">LHS1_1</name>
    <name evidence="9" type="ORF">Cantr_03888</name>
</gene>
<evidence type="ECO:0000256" key="4">
    <source>
        <dbReference type="ARBA" id="ARBA00022840"/>
    </source>
</evidence>
<dbReference type="PANTHER" id="PTHR45639:SF3">
    <property type="entry name" value="HYPOXIA UP-REGULATED PROTEIN 1"/>
    <property type="match status" value="1"/>
</dbReference>
<feature type="compositionally biased region" description="Acidic residues" evidence="7">
    <location>
        <begin position="920"/>
        <end position="944"/>
    </location>
</feature>
<evidence type="ECO:0000313" key="10">
    <source>
        <dbReference type="Proteomes" id="UP000253472"/>
    </source>
</evidence>
<dbReference type="InterPro" id="IPR013126">
    <property type="entry name" value="Hsp_70_fam"/>
</dbReference>
<dbReference type="Pfam" id="PF00012">
    <property type="entry name" value="HSP70"/>
    <property type="match status" value="1"/>
</dbReference>
<evidence type="ECO:0000256" key="5">
    <source>
        <dbReference type="ARBA" id="ARBA00023186"/>
    </source>
</evidence>
<keyword evidence="6" id="KW-0175">Coiled coil</keyword>
<feature type="chain" id="PRO_5016952593" evidence="8">
    <location>
        <begin position="17"/>
        <end position="944"/>
    </location>
</feature>
<comment type="subcellular location">
    <subcellularLocation>
        <location evidence="1">Endoplasmic reticulum lumen</location>
    </subcellularLocation>
</comment>
<keyword evidence="2 8" id="KW-0732">Signal</keyword>
<keyword evidence="10" id="KW-1185">Reference proteome</keyword>
<feature type="region of interest" description="Disordered" evidence="7">
    <location>
        <begin position="879"/>
        <end position="944"/>
    </location>
</feature>
<evidence type="ECO:0000313" key="9">
    <source>
        <dbReference type="EMBL" id="RCK54442.1"/>
    </source>
</evidence>
<dbReference type="GO" id="GO:0034663">
    <property type="term" value="C:endoplasmic reticulum chaperone complex"/>
    <property type="evidence" value="ECO:0007669"/>
    <property type="project" value="TreeGrafter"/>
</dbReference>
<feature type="coiled-coil region" evidence="6">
    <location>
        <begin position="695"/>
        <end position="722"/>
    </location>
</feature>
<reference evidence="9 10" key="1">
    <citation type="submission" date="2018-06" db="EMBL/GenBank/DDBJ databases">
        <title>Whole genome sequencing of Candida tropicalis (genome annotated by CSBL at Korea University).</title>
        <authorList>
            <person name="Ahn J."/>
        </authorList>
    </citation>
    <scope>NUCLEOTIDE SEQUENCE [LARGE SCALE GENOMIC DNA]</scope>
    <source>
        <strain evidence="9 10">ATCC 20962</strain>
    </source>
</reference>
<feature type="compositionally biased region" description="Low complexity" evidence="7">
    <location>
        <begin position="906"/>
        <end position="918"/>
    </location>
</feature>
<dbReference type="InterPro" id="IPR029048">
    <property type="entry name" value="HSP70_C_sf"/>
</dbReference>
<organism evidence="9 10">
    <name type="scientific">Candida viswanathii</name>
    <dbReference type="NCBI Taxonomy" id="5486"/>
    <lineage>
        <taxon>Eukaryota</taxon>
        <taxon>Fungi</taxon>
        <taxon>Dikarya</taxon>
        <taxon>Ascomycota</taxon>
        <taxon>Saccharomycotina</taxon>
        <taxon>Pichiomycetes</taxon>
        <taxon>Debaryomycetaceae</taxon>
        <taxon>Candida/Lodderomyces clade</taxon>
        <taxon>Candida</taxon>
    </lineage>
</organism>
<feature type="signal peptide" evidence="8">
    <location>
        <begin position="1"/>
        <end position="16"/>
    </location>
</feature>
<evidence type="ECO:0000256" key="2">
    <source>
        <dbReference type="ARBA" id="ARBA00022729"/>
    </source>
</evidence>
<feature type="compositionally biased region" description="Acidic residues" evidence="7">
    <location>
        <begin position="886"/>
        <end position="904"/>
    </location>
</feature>
<evidence type="ECO:0000256" key="7">
    <source>
        <dbReference type="SAM" id="MobiDB-lite"/>
    </source>
</evidence>
<dbReference type="AlphaFoldDB" id="A0A367XNW1"/>
<dbReference type="GO" id="GO:0005524">
    <property type="term" value="F:ATP binding"/>
    <property type="evidence" value="ECO:0007669"/>
    <property type="project" value="UniProtKB-KW"/>
</dbReference>
<dbReference type="Proteomes" id="UP000253472">
    <property type="component" value="Unassembled WGS sequence"/>
</dbReference>
<dbReference type="SUPFAM" id="SSF100934">
    <property type="entry name" value="Heat shock protein 70kD (HSP70), C-terminal subdomain"/>
    <property type="match status" value="1"/>
</dbReference>
<dbReference type="GO" id="GO:0005788">
    <property type="term" value="C:endoplasmic reticulum lumen"/>
    <property type="evidence" value="ECO:0007669"/>
    <property type="project" value="UniProtKB-SubCell"/>
</dbReference>
<dbReference type="Gene3D" id="3.30.420.40">
    <property type="match status" value="2"/>
</dbReference>
<keyword evidence="5" id="KW-0143">Chaperone</keyword>